<organism evidence="1 2">
    <name type="scientific">Dinoroseobacter shibae (strain DSM 16493 / NCIMB 14021 / DFL 12)</name>
    <dbReference type="NCBI Taxonomy" id="398580"/>
    <lineage>
        <taxon>Bacteria</taxon>
        <taxon>Pseudomonadati</taxon>
        <taxon>Pseudomonadota</taxon>
        <taxon>Alphaproteobacteria</taxon>
        <taxon>Rhodobacterales</taxon>
        <taxon>Roseobacteraceae</taxon>
        <taxon>Dinoroseobacter</taxon>
    </lineage>
</organism>
<sequence length="382" mass="43201">MGAEILHVGFDGLKVTVQADIPLALQNQFSQAKTQCRKTNSECIVQIGDTAFSMTPKGARGFACHTGDLGAVWMFQDPLDRVPHNPGIIVDFRAFGLATGGLGQAEDHFRRVTEDLRIRYSDQLMRISRVDVAVDMLAPWFEPDRTALVVPPGTKVTEYTGIDETATQATGARVTGLRAGAVSNRQLAIYDKRLEVMKTGKLGWLEIWNKTRNKQGNGPLNLRERDKSLVWRFELRLGSKQLRNQFELHSWDDLRAGIGDAYRDAFSRIRYCSPTQDTNRSRWPSHELWRKFSDTVQENLADHSCGLVPTDIIYANKLAKIRQLDAQLMGLFLTRAAISDVQETDLPAFMERHVEALLEYAKDHPQTLAERLQKAGSKYRWN</sequence>
<dbReference type="OrthoDB" id="7605048at2"/>
<keyword evidence="2" id="KW-1185">Reference proteome</keyword>
<evidence type="ECO:0008006" key="3">
    <source>
        <dbReference type="Google" id="ProtNLM"/>
    </source>
</evidence>
<dbReference type="KEGG" id="dsh:Dshi_0392"/>
<evidence type="ECO:0000313" key="1">
    <source>
        <dbReference type="EMBL" id="ABV92141.1"/>
    </source>
</evidence>
<name>A8LMZ7_DINSH</name>
<dbReference type="EMBL" id="CP000830">
    <property type="protein sequence ID" value="ABV92141.1"/>
    <property type="molecule type" value="Genomic_DNA"/>
</dbReference>
<proteinExistence type="predicted"/>
<dbReference type="Proteomes" id="UP000006833">
    <property type="component" value="Chromosome"/>
</dbReference>
<gene>
    <name evidence="1" type="ordered locus">Dshi_0392</name>
</gene>
<dbReference type="HOGENOM" id="CLU_723303_0_0_5"/>
<protein>
    <recommendedName>
        <fullName evidence="3">Replication initiation factor</fullName>
    </recommendedName>
</protein>
<reference evidence="2" key="1">
    <citation type="journal article" date="2010" name="ISME J.">
        <title>The complete genome sequence of the algal symbiont Dinoroseobacter shibae: a hitchhiker's guide to life in the sea.</title>
        <authorList>
            <person name="Wagner-Dobler I."/>
            <person name="Ballhausen B."/>
            <person name="Berger M."/>
            <person name="Brinkhoff T."/>
            <person name="Buchholz I."/>
            <person name="Bunk B."/>
            <person name="Cypionka H."/>
            <person name="Daniel R."/>
            <person name="Drepper T."/>
            <person name="Gerdts G."/>
            <person name="Hahnke S."/>
            <person name="Han C."/>
            <person name="Jahn D."/>
            <person name="Kalhoefer D."/>
            <person name="Kiss H."/>
            <person name="Klenk H.P."/>
            <person name="Kyrpides N."/>
            <person name="Liebl W."/>
            <person name="Liesegang H."/>
            <person name="Meincke L."/>
            <person name="Pati A."/>
            <person name="Petersen J."/>
            <person name="Piekarski T."/>
            <person name="Pommerenke C."/>
            <person name="Pradella S."/>
            <person name="Pukall R."/>
            <person name="Rabus R."/>
            <person name="Stackebrandt E."/>
            <person name="Thole S."/>
            <person name="Thompson L."/>
            <person name="Tielen P."/>
            <person name="Tomasch J."/>
            <person name="von Jan M."/>
            <person name="Wanphrut N."/>
            <person name="Wichels A."/>
            <person name="Zech H."/>
            <person name="Simon M."/>
        </authorList>
    </citation>
    <scope>NUCLEOTIDE SEQUENCE [LARGE SCALE GENOMIC DNA]</scope>
    <source>
        <strain evidence="2">DSM 16493 / NCIMB 14021 / DFL 12</strain>
    </source>
</reference>
<evidence type="ECO:0000313" key="2">
    <source>
        <dbReference type="Proteomes" id="UP000006833"/>
    </source>
</evidence>
<accession>A8LMZ7</accession>
<dbReference type="eggNOG" id="ENOG5032K0W">
    <property type="taxonomic scope" value="Bacteria"/>
</dbReference>
<dbReference type="RefSeq" id="WP_012177071.1">
    <property type="nucleotide sequence ID" value="NC_009952.1"/>
</dbReference>
<dbReference type="AlphaFoldDB" id="A8LMZ7"/>